<evidence type="ECO:0000313" key="13">
    <source>
        <dbReference type="EMBL" id="AUG68911.1"/>
    </source>
</evidence>
<organism evidence="13">
    <name type="scientific">Neotrygon kuhlii</name>
    <name type="common">Blue-spotted stingray</name>
    <name type="synonym">Dasyatis kuhlii</name>
    <dbReference type="NCBI Taxonomy" id="651721"/>
    <lineage>
        <taxon>Eukaryota</taxon>
        <taxon>Metazoa</taxon>
        <taxon>Chordata</taxon>
        <taxon>Craniata</taxon>
        <taxon>Vertebrata</taxon>
        <taxon>Chondrichthyes</taxon>
        <taxon>Elasmobranchii</taxon>
        <taxon>Batoidea</taxon>
        <taxon>Myliobatiformes</taxon>
        <taxon>Dasyatidae</taxon>
        <taxon>Neotrygon</taxon>
    </lineage>
</organism>
<dbReference type="Gene3D" id="1.10.167.10">
    <property type="entry name" value="Regulator of G-protein Signalling 4, domain 2"/>
    <property type="match status" value="1"/>
</dbReference>
<dbReference type="SUPFAM" id="SSF48097">
    <property type="entry name" value="Regulator of G-protein signaling, RGS"/>
    <property type="match status" value="1"/>
</dbReference>
<dbReference type="FunFam" id="1.10.510.10:FF:000074">
    <property type="entry name" value="G protein-coupled receptor kinase"/>
    <property type="match status" value="1"/>
</dbReference>
<dbReference type="InterPro" id="IPR000239">
    <property type="entry name" value="GPCR_kinase"/>
</dbReference>
<evidence type="ECO:0000259" key="11">
    <source>
        <dbReference type="PROSITE" id="PS50132"/>
    </source>
</evidence>
<dbReference type="PROSITE" id="PS00108">
    <property type="entry name" value="PROTEIN_KINASE_ST"/>
    <property type="match status" value="1"/>
</dbReference>
<dbReference type="PROSITE" id="PS50132">
    <property type="entry name" value="RGS"/>
    <property type="match status" value="1"/>
</dbReference>
<dbReference type="SMART" id="SM00133">
    <property type="entry name" value="S_TK_X"/>
    <property type="match status" value="1"/>
</dbReference>
<dbReference type="SUPFAM" id="SSF56112">
    <property type="entry name" value="Protein kinase-like (PK-like)"/>
    <property type="match status" value="1"/>
</dbReference>
<dbReference type="SMART" id="SM00220">
    <property type="entry name" value="S_TKc"/>
    <property type="match status" value="1"/>
</dbReference>
<dbReference type="InterPro" id="IPR000961">
    <property type="entry name" value="AGC-kinase_C"/>
</dbReference>
<keyword evidence="4 9" id="KW-0808">Transferase</keyword>
<dbReference type="Gene3D" id="1.10.510.10">
    <property type="entry name" value="Transferase(Phosphotransferase) domain 1"/>
    <property type="match status" value="1"/>
</dbReference>
<keyword evidence="6 9" id="KW-0418">Kinase</keyword>
<dbReference type="PROSITE" id="PS51285">
    <property type="entry name" value="AGC_KINASE_CTER"/>
    <property type="match status" value="1"/>
</dbReference>
<dbReference type="AlphaFoldDB" id="A0A2H5AC83"/>
<dbReference type="PANTHER" id="PTHR24355">
    <property type="entry name" value="G PROTEIN-COUPLED RECEPTOR KINASE/RIBOSOMAL PROTEIN S6 KINASE"/>
    <property type="match status" value="1"/>
</dbReference>
<feature type="domain" description="Protein kinase" evidence="10">
    <location>
        <begin position="190"/>
        <end position="455"/>
    </location>
</feature>
<dbReference type="SMART" id="SM00315">
    <property type="entry name" value="RGS"/>
    <property type="match status" value="1"/>
</dbReference>
<evidence type="ECO:0000256" key="3">
    <source>
        <dbReference type="ARBA" id="ARBA00022553"/>
    </source>
</evidence>
<evidence type="ECO:0000256" key="5">
    <source>
        <dbReference type="ARBA" id="ARBA00022741"/>
    </source>
</evidence>
<dbReference type="InterPro" id="IPR016137">
    <property type="entry name" value="RGS"/>
</dbReference>
<sequence length="558" mass="63379">MDFGGLETVVANSAFVAARSSMDAGSALAVRDKKMRARLRLPPVSRCQALRQELDCSFRSICCRQPIGKRLFCDFLRASTQFHMAASLWQDVEEYGTMEESGRVPKAQSMVNQYYEPSSRDFCSFLDEKTVLRVKEDHPNGHAELFRESEGQLLAYLEAQAAESYKESTFFLRFLQFKWLEAQPIGEEWFTDFRVLGKGGFGEVCACQMRATGKMYANKKLNKKRLKKRKGYEATMLEKQILAKVHNRFIVSLAYAFQTKYELCLVMTLMNGGDLRFHIYNVDEKNPGFQESRAQFYTAQIICGLEHLHQHRIVYRDLKPENVLLDDGGHVRISDLGLATVLKEDREYTKGYAGTPGFMAPEMLKGEPYSFSVDYFTLGVTLYEMVAAKGPFRTRGEKVENQEVTRRILNDVVQYPLSFSGECKSLCEALMAKDVSQRLGFKNGNCSEVKNQPFFSTINWIRLEAGLVTPPFIPDPKTVYAKDIGDVGMFSSVKGVIITDSDKDFYNEFASGNITIPWQEEMIETGVFDEMNIWEEDGKVADEEEDSASRKSGTCVLL</sequence>
<dbReference type="Pfam" id="PF00615">
    <property type="entry name" value="RGS"/>
    <property type="match status" value="1"/>
</dbReference>
<feature type="active site" description="Proton acceptor" evidence="8">
    <location>
        <position position="317"/>
    </location>
</feature>
<evidence type="ECO:0000259" key="12">
    <source>
        <dbReference type="PROSITE" id="PS51285"/>
    </source>
</evidence>
<evidence type="ECO:0000256" key="9">
    <source>
        <dbReference type="RuleBase" id="RU000308"/>
    </source>
</evidence>
<evidence type="ECO:0000259" key="10">
    <source>
        <dbReference type="PROSITE" id="PS50011"/>
    </source>
</evidence>
<dbReference type="InterPro" id="IPR008271">
    <property type="entry name" value="Ser/Thr_kinase_AS"/>
</dbReference>
<evidence type="ECO:0000256" key="1">
    <source>
        <dbReference type="ARBA" id="ARBA00009793"/>
    </source>
</evidence>
<dbReference type="GO" id="GO:0007165">
    <property type="term" value="P:signal transduction"/>
    <property type="evidence" value="ECO:0007669"/>
    <property type="project" value="InterPro"/>
</dbReference>
<accession>A0A2H5AC83</accession>
<keyword evidence="3" id="KW-0597">Phosphoprotein</keyword>
<dbReference type="PRINTS" id="PR00717">
    <property type="entry name" value="GPCRKINASE"/>
</dbReference>
<feature type="domain" description="RGS" evidence="11">
    <location>
        <begin position="64"/>
        <end position="175"/>
    </location>
</feature>
<dbReference type="Gene3D" id="3.30.200.20">
    <property type="entry name" value="Phosphorylase Kinase, domain 1"/>
    <property type="match status" value="1"/>
</dbReference>
<dbReference type="GO" id="GO:0005737">
    <property type="term" value="C:cytoplasm"/>
    <property type="evidence" value="ECO:0007669"/>
    <property type="project" value="TreeGrafter"/>
</dbReference>
<dbReference type="InterPro" id="IPR036305">
    <property type="entry name" value="RGS_sf"/>
</dbReference>
<evidence type="ECO:0000256" key="6">
    <source>
        <dbReference type="ARBA" id="ARBA00022777"/>
    </source>
</evidence>
<evidence type="ECO:0000256" key="2">
    <source>
        <dbReference type="ARBA" id="ARBA00022527"/>
    </source>
</evidence>
<dbReference type="EMBL" id="MG063633">
    <property type="protein sequence ID" value="AUG68911.1"/>
    <property type="molecule type" value="mRNA"/>
</dbReference>
<dbReference type="PROSITE" id="PS50011">
    <property type="entry name" value="PROTEIN_KINASE_DOM"/>
    <property type="match status" value="1"/>
</dbReference>
<name>A0A2H5AC83_NEOKU</name>
<protein>
    <recommendedName>
        <fullName evidence="9">G protein-coupled receptor kinase</fullName>
        <ecNumber evidence="9">2.7.11.-</ecNumber>
    </recommendedName>
</protein>
<dbReference type="Pfam" id="PF00069">
    <property type="entry name" value="Pkinase"/>
    <property type="match status" value="1"/>
</dbReference>
<keyword evidence="7 9" id="KW-0067">ATP-binding</keyword>
<dbReference type="PANTHER" id="PTHR24355:SF23">
    <property type="entry name" value="G PROTEIN-COUPLED RECEPTOR KINASE"/>
    <property type="match status" value="1"/>
</dbReference>
<dbReference type="InterPro" id="IPR011009">
    <property type="entry name" value="Kinase-like_dom_sf"/>
</dbReference>
<keyword evidence="5 9" id="KW-0547">Nucleotide-binding</keyword>
<dbReference type="GO" id="GO:0009966">
    <property type="term" value="P:regulation of signal transduction"/>
    <property type="evidence" value="ECO:0007669"/>
    <property type="project" value="TreeGrafter"/>
</dbReference>
<dbReference type="InterPro" id="IPR044926">
    <property type="entry name" value="RGS_subdomain_2"/>
</dbReference>
<dbReference type="EC" id="2.7.11.-" evidence="9"/>
<keyword evidence="2 9" id="KW-0723">Serine/threonine-protein kinase</keyword>
<keyword evidence="13" id="KW-0675">Receptor</keyword>
<evidence type="ECO:0000256" key="7">
    <source>
        <dbReference type="ARBA" id="ARBA00022840"/>
    </source>
</evidence>
<dbReference type="InterPro" id="IPR000719">
    <property type="entry name" value="Prot_kinase_dom"/>
</dbReference>
<feature type="domain" description="AGC-kinase C-terminal" evidence="12">
    <location>
        <begin position="456"/>
        <end position="521"/>
    </location>
</feature>
<reference evidence="13" key="1">
    <citation type="journal article" date="2018" name="Open Biol.">
        <title>Evolution of the shut-off steps of vertebrate phototransduction.</title>
        <authorList>
            <person name="Lamb T.D."/>
            <person name="Patel H.R."/>
            <person name="Chuah A."/>
            <person name="Hunt D.M."/>
        </authorList>
    </citation>
    <scope>NUCLEOTIDE SEQUENCE</scope>
</reference>
<dbReference type="GO" id="GO:0005524">
    <property type="term" value="F:ATP binding"/>
    <property type="evidence" value="ECO:0007669"/>
    <property type="project" value="UniProtKB-KW"/>
</dbReference>
<dbReference type="GO" id="GO:0004703">
    <property type="term" value="F:G protein-coupled receptor kinase activity"/>
    <property type="evidence" value="ECO:0007669"/>
    <property type="project" value="InterPro"/>
</dbReference>
<evidence type="ECO:0000256" key="8">
    <source>
        <dbReference type="PIRSR" id="PIRSR600239-51"/>
    </source>
</evidence>
<evidence type="ECO:0000256" key="4">
    <source>
        <dbReference type="ARBA" id="ARBA00022679"/>
    </source>
</evidence>
<comment type="similarity">
    <text evidence="1 9">Belongs to the protein kinase superfamily. AGC Ser/Thr protein kinase family. GPRK subfamily.</text>
</comment>
<proteinExistence type="evidence at transcript level"/>